<dbReference type="KEGG" id="reu:Reut_B5155"/>
<evidence type="ECO:0000256" key="1">
    <source>
        <dbReference type="ARBA" id="ARBA00001974"/>
    </source>
</evidence>
<dbReference type="PRINTS" id="PR00411">
    <property type="entry name" value="PNDRDTASEI"/>
</dbReference>
<dbReference type="DNASU" id="3612651"/>
<name>Q46QT1_CUPPJ</name>
<comment type="subcellular location">
    <subcellularLocation>
        <location evidence="2">Cell membrane</location>
    </subcellularLocation>
</comment>
<dbReference type="PANTHER" id="PTHR43872:SF1">
    <property type="entry name" value="MONOOXYGENASE, PUTATIVE (AFU_ORTHOLOGUE AFUA_8G02570)-RELATED"/>
    <property type="match status" value="1"/>
</dbReference>
<evidence type="ECO:0000256" key="2">
    <source>
        <dbReference type="ARBA" id="ARBA00004236"/>
    </source>
</evidence>
<keyword evidence="7" id="KW-0521">NADP</keyword>
<keyword evidence="4" id="KW-1003">Cell membrane</keyword>
<dbReference type="STRING" id="264198.Reut_B5155"/>
<gene>
    <name evidence="11" type="ordered locus">Reut_B5155</name>
</gene>
<keyword evidence="6" id="KW-0274">FAD</keyword>
<accession>Q46QT1</accession>
<evidence type="ECO:0000313" key="11">
    <source>
        <dbReference type="EMBL" id="AAZ64503.1"/>
    </source>
</evidence>
<dbReference type="AlphaFoldDB" id="Q46QT1"/>
<proteinExistence type="inferred from homology"/>
<evidence type="ECO:0000256" key="4">
    <source>
        <dbReference type="ARBA" id="ARBA00022475"/>
    </source>
</evidence>
<keyword evidence="8" id="KW-0560">Oxidoreductase</keyword>
<dbReference type="GO" id="GO:0005886">
    <property type="term" value="C:plasma membrane"/>
    <property type="evidence" value="ECO:0007669"/>
    <property type="project" value="UniProtKB-SubCell"/>
</dbReference>
<evidence type="ECO:0000256" key="6">
    <source>
        <dbReference type="ARBA" id="ARBA00022827"/>
    </source>
</evidence>
<dbReference type="InterPro" id="IPR036188">
    <property type="entry name" value="FAD/NAD-bd_sf"/>
</dbReference>
<dbReference type="PROSITE" id="PS51257">
    <property type="entry name" value="PROKAR_LIPOPROTEIN"/>
    <property type="match status" value="1"/>
</dbReference>
<dbReference type="FunFam" id="3.50.50.60:FF:000228">
    <property type="entry name" value="FAD-containing monooxygenase EthA"/>
    <property type="match status" value="1"/>
</dbReference>
<evidence type="ECO:0000256" key="9">
    <source>
        <dbReference type="ARBA" id="ARBA00023033"/>
    </source>
</evidence>
<dbReference type="HOGENOM" id="CLU_032067_2_0_4"/>
<dbReference type="PANTHER" id="PTHR43872">
    <property type="entry name" value="MONOOXYGENASE, PUTATIVE (AFU_ORTHOLOGUE AFUA_8G02570)-RELATED"/>
    <property type="match status" value="1"/>
</dbReference>
<dbReference type="EMBL" id="CP000091">
    <property type="protein sequence ID" value="AAZ64503.1"/>
    <property type="molecule type" value="Genomic_DNA"/>
</dbReference>
<keyword evidence="10" id="KW-0472">Membrane</keyword>
<evidence type="ECO:0000256" key="8">
    <source>
        <dbReference type="ARBA" id="ARBA00023002"/>
    </source>
</evidence>
<keyword evidence="5" id="KW-0285">Flavoprotein</keyword>
<dbReference type="GO" id="GO:0050660">
    <property type="term" value="F:flavin adenine dinucleotide binding"/>
    <property type="evidence" value="ECO:0007669"/>
    <property type="project" value="InterPro"/>
</dbReference>
<evidence type="ECO:0000256" key="3">
    <source>
        <dbReference type="ARBA" id="ARBA00010139"/>
    </source>
</evidence>
<dbReference type="InterPro" id="IPR020946">
    <property type="entry name" value="Flavin_mOase-like"/>
</dbReference>
<dbReference type="Pfam" id="PF00743">
    <property type="entry name" value="FMO-like"/>
    <property type="match status" value="1"/>
</dbReference>
<evidence type="ECO:0000256" key="10">
    <source>
        <dbReference type="ARBA" id="ARBA00023136"/>
    </source>
</evidence>
<dbReference type="Pfam" id="PF13450">
    <property type="entry name" value="NAD_binding_8"/>
    <property type="match status" value="1"/>
</dbReference>
<sequence length="506" mass="56943">MKADFDVLIIGAGLSGIGMACHLAEACPDKRVGILERRSAIGGTWDLFRYPGIRSDSDMFSFGYKFRPWHELKVLADGPAIRRYIADTAREYGVDKSIRFGLKVLRASWSSEDRSWTVTVQQEDSHETHSLTCKFLISCTGYYNYDHGYRPDFTGLERFQGICVHPQHWPQDLDYHGKRVIVIGSGATAVTLVPSMAGKASHVTMLQRSPSYVFSVPAYDKISAVLQKMLPASWVFGLARWRNIRLQRFIYRAARRWPQRVRAWLLSHVEQQLGHGADLRHFSPEYNPWDQRLCAVPDGDLFKAIREGKASVVTDQIDTFTETGVRLKSGRRLDADIIVTATGLQLQSLGGMEVQVDGQPRHASSLMTYKSVLMQDVPNMAHLFGYTNAPWTLKVDLAASYICRLLDHMDRHEYEVVTPGAPAGEMLDETVMDSLQSGYVQRGRNVLPRQGRKLPWRVVHNFEADRDMLTRHPVSDPALAFVRAATTARTGKASELVATRMDGTAV</sequence>
<organism evidence="11">
    <name type="scientific">Cupriavidus pinatubonensis (strain JMP 134 / LMG 1197)</name>
    <name type="common">Cupriavidus necator (strain JMP 134)</name>
    <dbReference type="NCBI Taxonomy" id="264198"/>
    <lineage>
        <taxon>Bacteria</taxon>
        <taxon>Pseudomonadati</taxon>
        <taxon>Pseudomonadota</taxon>
        <taxon>Betaproteobacteria</taxon>
        <taxon>Burkholderiales</taxon>
        <taxon>Burkholderiaceae</taxon>
        <taxon>Cupriavidus</taxon>
    </lineage>
</organism>
<dbReference type="SUPFAM" id="SSF51905">
    <property type="entry name" value="FAD/NAD(P)-binding domain"/>
    <property type="match status" value="1"/>
</dbReference>
<comment type="similarity">
    <text evidence="3">Belongs to the FAD-binding monooxygenase family.</text>
</comment>
<protein>
    <submittedName>
        <fullName evidence="11">Flavin-containing monooxygenase FMO:FAD dependent oxidoreductase</fullName>
    </submittedName>
</protein>
<evidence type="ECO:0000256" key="5">
    <source>
        <dbReference type="ARBA" id="ARBA00022630"/>
    </source>
</evidence>
<dbReference type="OrthoDB" id="9766402at2"/>
<evidence type="ECO:0000256" key="7">
    <source>
        <dbReference type="ARBA" id="ARBA00022857"/>
    </source>
</evidence>
<dbReference type="GO" id="GO:0004499">
    <property type="term" value="F:N,N-dimethylaniline monooxygenase activity"/>
    <property type="evidence" value="ECO:0007669"/>
    <property type="project" value="InterPro"/>
</dbReference>
<dbReference type="FunFam" id="3.50.50.60:FF:000213">
    <property type="entry name" value="FAD-containing monooxygenase EthA"/>
    <property type="match status" value="1"/>
</dbReference>
<comment type="cofactor">
    <cofactor evidence="1">
        <name>FAD</name>
        <dbReference type="ChEBI" id="CHEBI:57692"/>
    </cofactor>
</comment>
<dbReference type="Gene3D" id="3.50.50.60">
    <property type="entry name" value="FAD/NAD(P)-binding domain"/>
    <property type="match status" value="3"/>
</dbReference>
<dbReference type="InterPro" id="IPR051820">
    <property type="entry name" value="FAD-binding_MO"/>
</dbReference>
<dbReference type="eggNOG" id="COG2072">
    <property type="taxonomic scope" value="Bacteria"/>
</dbReference>
<dbReference type="GO" id="GO:0050661">
    <property type="term" value="F:NADP binding"/>
    <property type="evidence" value="ECO:0007669"/>
    <property type="project" value="InterPro"/>
</dbReference>
<keyword evidence="9 11" id="KW-0503">Monooxygenase</keyword>
<reference evidence="11" key="1">
    <citation type="submission" date="2005-08" db="EMBL/GenBank/DDBJ databases">
        <title>Complete sequence of chromosome 2 of Ralstonia eutropha JMP134.</title>
        <authorList>
            <person name="Copeland A."/>
            <person name="Lucas S."/>
            <person name="Lapidus A."/>
            <person name="Barry K."/>
            <person name="Detter J.C."/>
            <person name="Glavina T."/>
            <person name="Hammon N."/>
            <person name="Israni S."/>
            <person name="Pitluck S."/>
            <person name="Goltsman E."/>
            <person name="Martinez M."/>
            <person name="Schmutz J."/>
            <person name="Larimer F."/>
            <person name="Land M."/>
            <person name="Lykidis A."/>
            <person name="Richardson P."/>
        </authorList>
    </citation>
    <scope>NUCLEOTIDE SEQUENCE [LARGE SCALE GENOMIC DNA]</scope>
    <source>
        <strain evidence="11">JMP134</strain>
    </source>
</reference>